<dbReference type="AlphaFoldDB" id="A0A0W0V2T8"/>
<accession>A0A0W0V2T8</accession>
<evidence type="ECO:0000313" key="2">
    <source>
        <dbReference type="Proteomes" id="UP000054761"/>
    </source>
</evidence>
<dbReference type="PATRIC" id="fig|454.4.peg.2941"/>
<dbReference type="EMBL" id="LNYH01000149">
    <property type="protein sequence ID" value="KTD14448.1"/>
    <property type="molecule type" value="Genomic_DNA"/>
</dbReference>
<dbReference type="PANTHER" id="PTHR38602:SF1">
    <property type="entry name" value="INNER MEMBRANE PROTEIN"/>
    <property type="match status" value="1"/>
</dbReference>
<dbReference type="Pfam" id="PF09838">
    <property type="entry name" value="DUF2065"/>
    <property type="match status" value="1"/>
</dbReference>
<proteinExistence type="predicted"/>
<evidence type="ECO:0000313" key="1">
    <source>
        <dbReference type="EMBL" id="KTD14448.1"/>
    </source>
</evidence>
<dbReference type="STRING" id="454.Lisr_2676"/>
<dbReference type="OrthoDB" id="9182237at2"/>
<dbReference type="PANTHER" id="PTHR38602">
    <property type="entry name" value="INNER MEMBRANE PROTEIN-RELATED"/>
    <property type="match status" value="1"/>
</dbReference>
<organism evidence="1 2">
    <name type="scientific">Legionella israelensis</name>
    <dbReference type="NCBI Taxonomy" id="454"/>
    <lineage>
        <taxon>Bacteria</taxon>
        <taxon>Pseudomonadati</taxon>
        <taxon>Pseudomonadota</taxon>
        <taxon>Gammaproteobacteria</taxon>
        <taxon>Legionellales</taxon>
        <taxon>Legionellaceae</taxon>
        <taxon>Legionella</taxon>
    </lineage>
</organism>
<protein>
    <submittedName>
        <fullName evidence="1">Uncharacterized protein</fullName>
    </submittedName>
</protein>
<gene>
    <name evidence="1" type="ORF">Lisr_2676</name>
</gene>
<comment type="caution">
    <text evidence="1">The sequence shown here is derived from an EMBL/GenBank/DDBJ whole genome shotgun (WGS) entry which is preliminary data.</text>
</comment>
<reference evidence="1 2" key="1">
    <citation type="submission" date="2015-11" db="EMBL/GenBank/DDBJ databases">
        <title>Genomic analysis of 38 Legionella species identifies large and diverse effector repertoires.</title>
        <authorList>
            <person name="Burstein D."/>
            <person name="Amaro F."/>
            <person name="Zusman T."/>
            <person name="Lifshitz Z."/>
            <person name="Cohen O."/>
            <person name="Gilbert J.A."/>
            <person name="Pupko T."/>
            <person name="Shuman H.A."/>
            <person name="Segal G."/>
        </authorList>
    </citation>
    <scope>NUCLEOTIDE SEQUENCE [LARGE SCALE GENOMIC DNA]</scope>
    <source>
        <strain evidence="1 2">Bercovier 4</strain>
    </source>
</reference>
<dbReference type="Proteomes" id="UP000054761">
    <property type="component" value="Unassembled WGS sequence"/>
</dbReference>
<dbReference type="RefSeq" id="WP_058502945.1">
    <property type="nucleotide sequence ID" value="NZ_CAAAJA010000009.1"/>
</dbReference>
<sequence length="65" mass="7374">MIINFLSALALVLVLEGLMPFASPERWRSLLRKIIEQDEKTLRIAGFFSMLVGVALLTIIHQFSD</sequence>
<name>A0A0W0V2T8_9GAMM</name>
<keyword evidence="2" id="KW-1185">Reference proteome</keyword>
<dbReference type="InterPro" id="IPR019201">
    <property type="entry name" value="DUF2065"/>
</dbReference>